<dbReference type="Pfam" id="PF03401">
    <property type="entry name" value="TctC"/>
    <property type="match status" value="1"/>
</dbReference>
<keyword evidence="2" id="KW-0732">Signal</keyword>
<comment type="similarity">
    <text evidence="1">Belongs to the UPF0065 (bug) family.</text>
</comment>
<dbReference type="AlphaFoldDB" id="A0A370NPH2"/>
<feature type="chain" id="PRO_5017001143" evidence="2">
    <location>
        <begin position="35"/>
        <end position="333"/>
    </location>
</feature>
<comment type="caution">
    <text evidence="3">The sequence shown here is derived from an EMBL/GenBank/DDBJ whole genome shotgun (WGS) entry which is preliminary data.</text>
</comment>
<dbReference type="InterPro" id="IPR006311">
    <property type="entry name" value="TAT_signal"/>
</dbReference>
<feature type="signal peptide" evidence="2">
    <location>
        <begin position="1"/>
        <end position="34"/>
    </location>
</feature>
<dbReference type="InterPro" id="IPR005064">
    <property type="entry name" value="BUG"/>
</dbReference>
<evidence type="ECO:0000313" key="3">
    <source>
        <dbReference type="EMBL" id="RDK07505.1"/>
    </source>
</evidence>
<keyword evidence="4" id="KW-1185">Reference proteome</keyword>
<dbReference type="RefSeq" id="WP_115214168.1">
    <property type="nucleotide sequence ID" value="NZ_QKWJ01000040.1"/>
</dbReference>
<proteinExistence type="inferred from homology"/>
<protein>
    <submittedName>
        <fullName evidence="3">Tripartite tricarboxylate transporter substrate binding protein</fullName>
    </submittedName>
</protein>
<dbReference type="Gene3D" id="3.40.190.10">
    <property type="entry name" value="Periplasmic binding protein-like II"/>
    <property type="match status" value="1"/>
</dbReference>
<dbReference type="CDD" id="cd07012">
    <property type="entry name" value="PBP2_Bug_TTT"/>
    <property type="match status" value="1"/>
</dbReference>
<accession>A0A370NPH2</accession>
<name>A0A370NPH2_9BURK</name>
<dbReference type="EMBL" id="QKWJ01000040">
    <property type="protein sequence ID" value="RDK07505.1"/>
    <property type="molecule type" value="Genomic_DNA"/>
</dbReference>
<dbReference type="InterPro" id="IPR042100">
    <property type="entry name" value="Bug_dom1"/>
</dbReference>
<evidence type="ECO:0000256" key="1">
    <source>
        <dbReference type="ARBA" id="ARBA00006987"/>
    </source>
</evidence>
<dbReference type="Gene3D" id="3.40.190.150">
    <property type="entry name" value="Bordetella uptake gene, domain 1"/>
    <property type="match status" value="1"/>
</dbReference>
<dbReference type="SUPFAM" id="SSF53850">
    <property type="entry name" value="Periplasmic binding protein-like II"/>
    <property type="match status" value="1"/>
</dbReference>
<dbReference type="Proteomes" id="UP000255165">
    <property type="component" value="Unassembled WGS sequence"/>
</dbReference>
<reference evidence="4" key="1">
    <citation type="submission" date="2018-06" db="EMBL/GenBank/DDBJ databases">
        <authorList>
            <person name="Feng T."/>
            <person name="Jeon C.O."/>
        </authorList>
    </citation>
    <scope>NUCLEOTIDE SEQUENCE [LARGE SCALE GENOMIC DNA]</scope>
    <source>
        <strain evidence="4">S23</strain>
    </source>
</reference>
<evidence type="ECO:0000313" key="4">
    <source>
        <dbReference type="Proteomes" id="UP000255165"/>
    </source>
</evidence>
<dbReference type="PANTHER" id="PTHR42928">
    <property type="entry name" value="TRICARBOXYLATE-BINDING PROTEIN"/>
    <property type="match status" value="1"/>
</dbReference>
<evidence type="ECO:0000256" key="2">
    <source>
        <dbReference type="SAM" id="SignalP"/>
    </source>
</evidence>
<dbReference type="PIRSF" id="PIRSF017082">
    <property type="entry name" value="YflP"/>
    <property type="match status" value="1"/>
</dbReference>
<organism evidence="3 4">
    <name type="scientific">Cupriavidus lacunae</name>
    <dbReference type="NCBI Taxonomy" id="2666307"/>
    <lineage>
        <taxon>Bacteria</taxon>
        <taxon>Pseudomonadati</taxon>
        <taxon>Pseudomonadota</taxon>
        <taxon>Betaproteobacteria</taxon>
        <taxon>Burkholderiales</taxon>
        <taxon>Burkholderiaceae</taxon>
        <taxon>Cupriavidus</taxon>
    </lineage>
</organism>
<dbReference type="PANTHER" id="PTHR42928:SF5">
    <property type="entry name" value="BLR1237 PROTEIN"/>
    <property type="match status" value="1"/>
</dbReference>
<gene>
    <name evidence="3" type="ORF">DN412_25725</name>
</gene>
<sequence length="333" mass="34492">MKTACNLRRRSIIQGLAIAPFAGVGALTSPAARAQGAFPAKPVTFIVPQAAGGGADLLCRTVQAKAQEVLGQSIIIDNRPGAAGNIGTVAGARAAADGYTMTFVNLSTMALNPHLYSKPGYSVADFEPLVWMASVANILVVNHNVPAKTLQEFIALAKSKPGKLTYSTAGNGSGNHLGGEMLKTMAQIDLVHVPYKGGAPAVVAVLGGEVDASIADPLAVLPHIRSGKLRALAVTSARRAASLPDVPAIAEVVKGYEATSWAGAVVPKGTPAAASQKLSQALLAGLKDPANAEKLRSQLYEPTAAPGPEFAALIRKENEKWSRLIRQLGMRID</sequence>
<dbReference type="PROSITE" id="PS51318">
    <property type="entry name" value="TAT"/>
    <property type="match status" value="1"/>
</dbReference>